<evidence type="ECO:0000313" key="12">
    <source>
        <dbReference type="Proteomes" id="UP001241472"/>
    </source>
</evidence>
<comment type="caution">
    <text evidence="11">The sequence shown here is derived from an EMBL/GenBank/DDBJ whole genome shotgun (WGS) entry which is preliminary data.</text>
</comment>
<dbReference type="InterPro" id="IPR050389">
    <property type="entry name" value="LysR-type_TF"/>
</dbReference>
<dbReference type="NCBIfam" id="NF006564">
    <property type="entry name" value="PRK09071.1"/>
    <property type="match status" value="1"/>
</dbReference>
<keyword evidence="12" id="KW-1185">Reference proteome</keyword>
<dbReference type="InterPro" id="IPR000847">
    <property type="entry name" value="LysR_HTH_N"/>
</dbReference>
<dbReference type="PANTHER" id="PTHR30118:SF15">
    <property type="entry name" value="TRANSCRIPTIONAL REGULATORY PROTEIN"/>
    <property type="match status" value="1"/>
</dbReference>
<dbReference type="SUPFAM" id="SSF47648">
    <property type="entry name" value="Nucleoside phosphorylase/phosphoribosyltransferase N-terminal domain"/>
    <property type="match status" value="1"/>
</dbReference>
<dbReference type="SUPFAM" id="SSF52418">
    <property type="entry name" value="Nucleoside phosphorylase/phosphoribosyltransferase catalytic domain"/>
    <property type="match status" value="1"/>
</dbReference>
<feature type="domain" description="HTH lysR-type" evidence="10">
    <location>
        <begin position="24"/>
        <end position="78"/>
    </location>
</feature>
<dbReference type="Gene3D" id="1.10.10.10">
    <property type="entry name" value="Winged helix-like DNA-binding domain superfamily/Winged helix DNA-binding domain"/>
    <property type="match status" value="1"/>
</dbReference>
<dbReference type="InterPro" id="IPR036390">
    <property type="entry name" value="WH_DNA-bd_sf"/>
</dbReference>
<keyword evidence="7" id="KW-0010">Activator</keyword>
<dbReference type="Pfam" id="PF02885">
    <property type="entry name" value="Glycos_trans_3N"/>
    <property type="match status" value="1"/>
</dbReference>
<proteinExistence type="inferred from homology"/>
<dbReference type="EMBL" id="JAUSRF010000001">
    <property type="protein sequence ID" value="MDP9835562.1"/>
    <property type="molecule type" value="Genomic_DNA"/>
</dbReference>
<evidence type="ECO:0000256" key="3">
    <source>
        <dbReference type="ARBA" id="ARBA00022676"/>
    </source>
</evidence>
<evidence type="ECO:0000256" key="4">
    <source>
        <dbReference type="ARBA" id="ARBA00022679"/>
    </source>
</evidence>
<dbReference type="Gene3D" id="3.40.1030.10">
    <property type="entry name" value="Nucleoside phosphorylase/phosphoribosyltransferase catalytic domain"/>
    <property type="match status" value="1"/>
</dbReference>
<evidence type="ECO:0000256" key="6">
    <source>
        <dbReference type="ARBA" id="ARBA00023125"/>
    </source>
</evidence>
<evidence type="ECO:0000256" key="5">
    <source>
        <dbReference type="ARBA" id="ARBA00023015"/>
    </source>
</evidence>
<dbReference type="PROSITE" id="PS50931">
    <property type="entry name" value="HTH_LYSR"/>
    <property type="match status" value="1"/>
</dbReference>
<accession>A0ABT9PM69</accession>
<dbReference type="Pfam" id="PF00126">
    <property type="entry name" value="HTH_1"/>
    <property type="match status" value="1"/>
</dbReference>
<dbReference type="GO" id="GO:0016757">
    <property type="term" value="F:glycosyltransferase activity"/>
    <property type="evidence" value="ECO:0007669"/>
    <property type="project" value="UniProtKB-KW"/>
</dbReference>
<dbReference type="SUPFAM" id="SSF46785">
    <property type="entry name" value="Winged helix' DNA-binding domain"/>
    <property type="match status" value="1"/>
</dbReference>
<keyword evidence="4" id="KW-0808">Transferase</keyword>
<name>A0ABT9PM69_9HYPH</name>
<evidence type="ECO:0000313" key="11">
    <source>
        <dbReference type="EMBL" id="MDP9835562.1"/>
    </source>
</evidence>
<dbReference type="Proteomes" id="UP001241472">
    <property type="component" value="Unassembled WGS sequence"/>
</dbReference>
<organism evidence="11 12">
    <name type="scientific">Neorhizobium huautlense</name>
    <dbReference type="NCBI Taxonomy" id="67774"/>
    <lineage>
        <taxon>Bacteria</taxon>
        <taxon>Pseudomonadati</taxon>
        <taxon>Pseudomonadota</taxon>
        <taxon>Alphaproteobacteria</taxon>
        <taxon>Hyphomicrobiales</taxon>
        <taxon>Rhizobiaceae</taxon>
        <taxon>Rhizobium/Agrobacterium group</taxon>
        <taxon>Neorhizobium</taxon>
    </lineage>
</organism>
<evidence type="ECO:0000256" key="1">
    <source>
        <dbReference type="ARBA" id="ARBA00009437"/>
    </source>
</evidence>
<keyword evidence="2" id="KW-0536">Nodulation</keyword>
<gene>
    <name evidence="11" type="ORF">J2T09_000303</name>
</gene>
<dbReference type="InterPro" id="IPR036388">
    <property type="entry name" value="WH-like_DNA-bd_sf"/>
</dbReference>
<keyword evidence="3 11" id="KW-0328">Glycosyltransferase</keyword>
<dbReference type="InterPro" id="IPR036320">
    <property type="entry name" value="Glycosyl_Trfase_fam3_N_dom_sf"/>
</dbReference>
<keyword evidence="5" id="KW-0805">Transcription regulation</keyword>
<dbReference type="InterPro" id="IPR017459">
    <property type="entry name" value="Glycosyl_Trfase_fam3_N_dom"/>
</dbReference>
<evidence type="ECO:0000256" key="7">
    <source>
        <dbReference type="ARBA" id="ARBA00023159"/>
    </source>
</evidence>
<dbReference type="PANTHER" id="PTHR30118">
    <property type="entry name" value="HTH-TYPE TRANSCRIPTIONAL REGULATOR LEUO-RELATED"/>
    <property type="match status" value="1"/>
</dbReference>
<dbReference type="RefSeq" id="WP_306830310.1">
    <property type="nucleotide sequence ID" value="NZ_JAUSRF010000001.1"/>
</dbReference>
<feature type="region of interest" description="Disordered" evidence="9">
    <location>
        <begin position="109"/>
        <end position="130"/>
    </location>
</feature>
<evidence type="ECO:0000256" key="2">
    <source>
        <dbReference type="ARBA" id="ARBA00022458"/>
    </source>
</evidence>
<protein>
    <submittedName>
        <fullName evidence="11">Anthranilate phosphoribosyltransferase</fullName>
    </submittedName>
</protein>
<dbReference type="Gene3D" id="1.20.970.10">
    <property type="entry name" value="Transferase, Pyrimidine Nucleoside Phosphorylase, Chain C"/>
    <property type="match status" value="1"/>
</dbReference>
<reference evidence="11 12" key="1">
    <citation type="submission" date="2023-07" db="EMBL/GenBank/DDBJ databases">
        <title>Sorghum-associated microbial communities from plants grown in Nebraska, USA.</title>
        <authorList>
            <person name="Schachtman D."/>
        </authorList>
    </citation>
    <scope>NUCLEOTIDE SEQUENCE [LARGE SCALE GENOMIC DNA]</scope>
    <source>
        <strain evidence="11 12">DS1307</strain>
    </source>
</reference>
<keyword evidence="8" id="KW-0804">Transcription</keyword>
<evidence type="ECO:0000259" key="10">
    <source>
        <dbReference type="PROSITE" id="PS50931"/>
    </source>
</evidence>
<feature type="compositionally biased region" description="Low complexity" evidence="9">
    <location>
        <begin position="109"/>
        <end position="125"/>
    </location>
</feature>
<sequence length="500" mass="53406">MADDRRSLGRKVDDSGAGAFNQVKLLIAFDALLREGSVSRAAESLKLQVSAVSRMLAELRKLYDDPIFIRTGQGMRPTPFAESLRLRVRGHASETELLLAVNGSTPLAPAPNLAASPPEPTAAAPSPSPDDWAVETRTNIVPLSVTPADQLEAAPTPRHFAVRIAAIGDNADPHRRLARYIATTAPGPGRSRPLTQEEARDALALILDGQADPLQVGALLMTIHYRGASAGELAGFAEAIRATITLPAKFTRPDLDWPAYMSPKVRSAPWFLHAARLVAMAGHKVLLHGHYGSGPESGKLEAAAEDAGIPVCLTLADASMALAAGGIAFTPLGSLAPQTRSLLGLHAMFEMRNPLHSAIHMINPIGAKTSILGASQSSRRDLYRDVARHLDLPNIALIGSVRDVAEFTPGRMVKIFRMTSGIDADLTVPAGKKLKPGTSGMLTQREYWQAIWSGAARDDWAEAVIVKTAAVAFLALTGDPQAGFDDCLKRASELWAVRKR</sequence>
<evidence type="ECO:0000256" key="9">
    <source>
        <dbReference type="SAM" id="MobiDB-lite"/>
    </source>
</evidence>
<dbReference type="InterPro" id="IPR035902">
    <property type="entry name" value="Nuc_phospho_transferase"/>
</dbReference>
<evidence type="ECO:0000256" key="8">
    <source>
        <dbReference type="ARBA" id="ARBA00023163"/>
    </source>
</evidence>
<comment type="similarity">
    <text evidence="1">Belongs to the LysR transcriptional regulatory family.</text>
</comment>
<keyword evidence="6" id="KW-0238">DNA-binding</keyword>